<dbReference type="InterPro" id="IPR029044">
    <property type="entry name" value="Nucleotide-diphossugar_trans"/>
</dbReference>
<dbReference type="Proteomes" id="UP000298714">
    <property type="component" value="Chromosome"/>
</dbReference>
<dbReference type="KEGG" id="hgn:E6W36_05660"/>
<dbReference type="Pfam" id="PF00535">
    <property type="entry name" value="Glycos_transf_2"/>
    <property type="match status" value="1"/>
</dbReference>
<sequence length="342" mass="37236">MLAGHAGTGASRSTSRAADFAVPCGQPRVQFNAHRVFAPQDVIDTFAHEGLELEHLAGVTDDRHFHQSIAKDLLEKQGYGCGFFLSDGLGEGCKVQISIVIPTYNRLRCVFDAIDSALVWAQALGDCEVIVVDDASTDDTLAQLRSRYADELARSYLKVVALPCNQGVTGAKNAGAMAASGHWIVFLDSDDLLIPTAAGPVAATLRAYKDMAIIMFRCVDQASGALLGSAQAQDILVDRETYLGDWPYGECLPVLRRDAFVASPYDADLRGFEGLAYLRLLARHGPMLVSPVEARRYETRGDDRLSAPKVFLPERDCWPAAMPVFCARTGVAFARPGWYARY</sequence>
<evidence type="ECO:0000313" key="3">
    <source>
        <dbReference type="Proteomes" id="UP000298714"/>
    </source>
</evidence>
<evidence type="ECO:0000313" key="2">
    <source>
        <dbReference type="EMBL" id="QCI79229.1"/>
    </source>
</evidence>
<dbReference type="InterPro" id="IPR001173">
    <property type="entry name" value="Glyco_trans_2-like"/>
</dbReference>
<dbReference type="EMBL" id="CP039704">
    <property type="protein sequence ID" value="QCI79229.1"/>
    <property type="molecule type" value="Genomic_DNA"/>
</dbReference>
<dbReference type="CDD" id="cd00761">
    <property type="entry name" value="Glyco_tranf_GTA_type"/>
    <property type="match status" value="1"/>
</dbReference>
<organism evidence="2 3">
    <name type="scientific">Hankyongella ginsenosidimutans</name>
    <dbReference type="NCBI Taxonomy" id="1763828"/>
    <lineage>
        <taxon>Bacteria</taxon>
        <taxon>Pseudomonadati</taxon>
        <taxon>Pseudomonadota</taxon>
        <taxon>Alphaproteobacteria</taxon>
        <taxon>Sphingomonadales</taxon>
        <taxon>Sphingomonadaceae</taxon>
        <taxon>Hankyongella</taxon>
    </lineage>
</organism>
<dbReference type="AlphaFoldDB" id="A0A4D7BUI0"/>
<keyword evidence="3" id="KW-1185">Reference proteome</keyword>
<protein>
    <submittedName>
        <fullName evidence="2">Glycosyltransferase family 2 protein</fullName>
    </submittedName>
</protein>
<feature type="domain" description="Glycosyltransferase 2-like" evidence="1">
    <location>
        <begin position="98"/>
        <end position="217"/>
    </location>
</feature>
<dbReference type="PANTHER" id="PTHR43685:SF2">
    <property type="entry name" value="GLYCOSYLTRANSFERASE 2-LIKE DOMAIN-CONTAINING PROTEIN"/>
    <property type="match status" value="1"/>
</dbReference>
<dbReference type="GO" id="GO:0016740">
    <property type="term" value="F:transferase activity"/>
    <property type="evidence" value="ECO:0007669"/>
    <property type="project" value="UniProtKB-KW"/>
</dbReference>
<evidence type="ECO:0000259" key="1">
    <source>
        <dbReference type="Pfam" id="PF00535"/>
    </source>
</evidence>
<proteinExistence type="predicted"/>
<name>A0A4D7BUI0_9SPHN</name>
<dbReference type="PANTHER" id="PTHR43685">
    <property type="entry name" value="GLYCOSYLTRANSFERASE"/>
    <property type="match status" value="1"/>
</dbReference>
<accession>A0A4D7BUI0</accession>
<dbReference type="SUPFAM" id="SSF53448">
    <property type="entry name" value="Nucleotide-diphospho-sugar transferases"/>
    <property type="match status" value="1"/>
</dbReference>
<dbReference type="Gene3D" id="3.90.550.10">
    <property type="entry name" value="Spore Coat Polysaccharide Biosynthesis Protein SpsA, Chain A"/>
    <property type="match status" value="1"/>
</dbReference>
<dbReference type="InterPro" id="IPR050834">
    <property type="entry name" value="Glycosyltransf_2"/>
</dbReference>
<keyword evidence="2" id="KW-0808">Transferase</keyword>
<reference evidence="3" key="1">
    <citation type="submission" date="2019-04" db="EMBL/GenBank/DDBJ databases">
        <title>Complete genome sequence of Sphingomonas sp. W1-2-3.</title>
        <authorList>
            <person name="Im W.T."/>
        </authorList>
    </citation>
    <scope>NUCLEOTIDE SEQUENCE [LARGE SCALE GENOMIC DNA]</scope>
    <source>
        <strain evidence="3">W1-2-3</strain>
    </source>
</reference>
<gene>
    <name evidence="2" type="ORF">E6W36_05660</name>
</gene>